<dbReference type="PANTHER" id="PTHR48100:SF15">
    <property type="entry name" value="SEDOHEPTULOSE 1,7-BISPHOSPHATASE"/>
    <property type="match status" value="1"/>
</dbReference>
<evidence type="ECO:0000313" key="1">
    <source>
        <dbReference type="EMBL" id="MFC5862248.1"/>
    </source>
</evidence>
<dbReference type="InterPro" id="IPR029033">
    <property type="entry name" value="His_PPase_superfam"/>
</dbReference>
<dbReference type="InterPro" id="IPR050275">
    <property type="entry name" value="PGM_Phosphatase"/>
</dbReference>
<comment type="caution">
    <text evidence="1">The sequence shown here is derived from an EMBL/GenBank/DDBJ whole genome shotgun (WGS) entry which is preliminary data.</text>
</comment>
<dbReference type="CDD" id="cd07067">
    <property type="entry name" value="HP_PGM_like"/>
    <property type="match status" value="1"/>
</dbReference>
<proteinExistence type="predicted"/>
<keyword evidence="1" id="KW-0378">Hydrolase</keyword>
<dbReference type="SMART" id="SM00855">
    <property type="entry name" value="PGAM"/>
    <property type="match status" value="1"/>
</dbReference>
<dbReference type="EMBL" id="JBHSPH010000002">
    <property type="protein sequence ID" value="MFC5862248.1"/>
    <property type="molecule type" value="Genomic_DNA"/>
</dbReference>
<accession>A0ABW1EDS2</accession>
<dbReference type="EC" id="3.1.3.-" evidence="1"/>
<evidence type="ECO:0000313" key="2">
    <source>
        <dbReference type="Proteomes" id="UP001596091"/>
    </source>
</evidence>
<protein>
    <submittedName>
        <fullName evidence="1">Histidine phosphatase family protein</fullName>
        <ecNumber evidence="1">3.1.3.-</ecNumber>
    </submittedName>
</protein>
<dbReference type="Gene3D" id="3.40.50.1240">
    <property type="entry name" value="Phosphoglycerate mutase-like"/>
    <property type="match status" value="1"/>
</dbReference>
<sequence>MSEPLQLWLIRHGETQWSASGAHTSYSDIPLTPRGEKSAAAVGSWLAGKPFSLVLVSPRQRALETSRIAGYGALALVDHDLSEWNYGEFEGRTTADIRSEKPGWSIWTEGPTSGETVEQVGARAIRVIERAEAVGGCVGLFSHAHFLRILAATWVGLPPRAGSLFALSTSSVSVLAFERETRVIQMWNRSFEEDHPPLQ</sequence>
<dbReference type="RefSeq" id="WP_263338608.1">
    <property type="nucleotide sequence ID" value="NZ_JAGSYH010000004.1"/>
</dbReference>
<organism evidence="1 2">
    <name type="scientific">Acidicapsa dinghuensis</name>
    <dbReference type="NCBI Taxonomy" id="2218256"/>
    <lineage>
        <taxon>Bacteria</taxon>
        <taxon>Pseudomonadati</taxon>
        <taxon>Acidobacteriota</taxon>
        <taxon>Terriglobia</taxon>
        <taxon>Terriglobales</taxon>
        <taxon>Acidobacteriaceae</taxon>
        <taxon>Acidicapsa</taxon>
    </lineage>
</organism>
<dbReference type="SUPFAM" id="SSF53254">
    <property type="entry name" value="Phosphoglycerate mutase-like"/>
    <property type="match status" value="1"/>
</dbReference>
<reference evidence="2" key="1">
    <citation type="journal article" date="2019" name="Int. J. Syst. Evol. Microbiol.">
        <title>The Global Catalogue of Microorganisms (GCM) 10K type strain sequencing project: providing services to taxonomists for standard genome sequencing and annotation.</title>
        <authorList>
            <consortium name="The Broad Institute Genomics Platform"/>
            <consortium name="The Broad Institute Genome Sequencing Center for Infectious Disease"/>
            <person name="Wu L."/>
            <person name="Ma J."/>
        </authorList>
    </citation>
    <scope>NUCLEOTIDE SEQUENCE [LARGE SCALE GENOMIC DNA]</scope>
    <source>
        <strain evidence="2">JCM 4087</strain>
    </source>
</reference>
<name>A0ABW1EDS2_9BACT</name>
<dbReference type="PANTHER" id="PTHR48100">
    <property type="entry name" value="BROAD-SPECIFICITY PHOSPHATASE YOR283W-RELATED"/>
    <property type="match status" value="1"/>
</dbReference>
<dbReference type="GO" id="GO:0016787">
    <property type="term" value="F:hydrolase activity"/>
    <property type="evidence" value="ECO:0007669"/>
    <property type="project" value="UniProtKB-KW"/>
</dbReference>
<gene>
    <name evidence="1" type="ORF">ACFPT7_08080</name>
</gene>
<dbReference type="Pfam" id="PF00300">
    <property type="entry name" value="His_Phos_1"/>
    <property type="match status" value="1"/>
</dbReference>
<dbReference type="InterPro" id="IPR013078">
    <property type="entry name" value="His_Pase_superF_clade-1"/>
</dbReference>
<dbReference type="Proteomes" id="UP001596091">
    <property type="component" value="Unassembled WGS sequence"/>
</dbReference>
<keyword evidence="2" id="KW-1185">Reference proteome</keyword>